<dbReference type="KEGG" id="snep:Enr13x_42520"/>
<accession>A0A518HU76</accession>
<reference evidence="2 3" key="1">
    <citation type="submission" date="2019-03" db="EMBL/GenBank/DDBJ databases">
        <title>Deep-cultivation of Planctomycetes and their phenomic and genomic characterization uncovers novel biology.</title>
        <authorList>
            <person name="Wiegand S."/>
            <person name="Jogler M."/>
            <person name="Boedeker C."/>
            <person name="Pinto D."/>
            <person name="Vollmers J."/>
            <person name="Rivas-Marin E."/>
            <person name="Kohn T."/>
            <person name="Peeters S.H."/>
            <person name="Heuer A."/>
            <person name="Rast P."/>
            <person name="Oberbeckmann S."/>
            <person name="Bunk B."/>
            <person name="Jeske O."/>
            <person name="Meyerdierks A."/>
            <person name="Storesund J.E."/>
            <person name="Kallscheuer N."/>
            <person name="Luecker S."/>
            <person name="Lage O.M."/>
            <person name="Pohl T."/>
            <person name="Merkel B.J."/>
            <person name="Hornburger P."/>
            <person name="Mueller R.-W."/>
            <person name="Bruemmer F."/>
            <person name="Labrenz M."/>
            <person name="Spormann A.M."/>
            <person name="Op den Camp H."/>
            <person name="Overmann J."/>
            <person name="Amann R."/>
            <person name="Jetten M.S.M."/>
            <person name="Mascher T."/>
            <person name="Medema M.H."/>
            <person name="Devos D.P."/>
            <person name="Kaster A.-K."/>
            <person name="Ovreas L."/>
            <person name="Rohde M."/>
            <person name="Galperin M.Y."/>
            <person name="Jogler C."/>
        </authorList>
    </citation>
    <scope>NUCLEOTIDE SEQUENCE [LARGE SCALE GENOMIC DNA]</scope>
    <source>
        <strain evidence="2 3">Enr13</strain>
    </source>
</reference>
<evidence type="ECO:0000256" key="1">
    <source>
        <dbReference type="SAM" id="Phobius"/>
    </source>
</evidence>
<dbReference type="RefSeq" id="WP_197455223.1">
    <property type="nucleotide sequence ID" value="NZ_CP037423.1"/>
</dbReference>
<gene>
    <name evidence="2" type="ORF">Enr13x_42520</name>
</gene>
<proteinExistence type="predicted"/>
<name>A0A518HU76_9BACT</name>
<evidence type="ECO:0000313" key="2">
    <source>
        <dbReference type="EMBL" id="QDV44386.1"/>
    </source>
</evidence>
<evidence type="ECO:0000313" key="3">
    <source>
        <dbReference type="Proteomes" id="UP000319004"/>
    </source>
</evidence>
<keyword evidence="3" id="KW-1185">Reference proteome</keyword>
<keyword evidence="1" id="KW-0812">Transmembrane</keyword>
<organism evidence="2 3">
    <name type="scientific">Stieleria neptunia</name>
    <dbReference type="NCBI Taxonomy" id="2527979"/>
    <lineage>
        <taxon>Bacteria</taxon>
        <taxon>Pseudomonadati</taxon>
        <taxon>Planctomycetota</taxon>
        <taxon>Planctomycetia</taxon>
        <taxon>Pirellulales</taxon>
        <taxon>Pirellulaceae</taxon>
        <taxon>Stieleria</taxon>
    </lineage>
</organism>
<keyword evidence="1" id="KW-1133">Transmembrane helix</keyword>
<sequence>MFFSFHPPFLASAGDLIRDVGNELITYSNQMTTTHWGIVAGCAVAFGFLCLKGSGVNR</sequence>
<dbReference type="AlphaFoldDB" id="A0A518HU76"/>
<keyword evidence="1" id="KW-0472">Membrane</keyword>
<dbReference type="EMBL" id="CP037423">
    <property type="protein sequence ID" value="QDV44386.1"/>
    <property type="molecule type" value="Genomic_DNA"/>
</dbReference>
<protein>
    <submittedName>
        <fullName evidence="2">Uncharacterized protein</fullName>
    </submittedName>
</protein>
<feature type="transmembrane region" description="Helical" evidence="1">
    <location>
        <begin position="33"/>
        <end position="51"/>
    </location>
</feature>
<dbReference type="Proteomes" id="UP000319004">
    <property type="component" value="Chromosome"/>
</dbReference>